<sequence length="122" mass="13929">MPIDFYDLAWFNKLLVSQKSKVANTHCIFMLLNAKLSFCAVLARDKRLGDQAFVAKYWDKLTGVYGMGHELGSRDESEEDEDDPQDSDYGTEIDLDDTSGEEDQEEEDALDEEDKEEGTDFE</sequence>
<proteinExistence type="predicted"/>
<evidence type="ECO:0000256" key="1">
    <source>
        <dbReference type="SAM" id="MobiDB-lite"/>
    </source>
</evidence>
<feature type="region of interest" description="Disordered" evidence="1">
    <location>
        <begin position="69"/>
        <end position="122"/>
    </location>
</feature>
<reference evidence="2" key="1">
    <citation type="submission" date="2013-11" db="EMBL/GenBank/DDBJ databases">
        <title>Genome sequence of the fusiform rust pathogen reveals effectors for host alternation and coevolution with pine.</title>
        <authorList>
            <consortium name="DOE Joint Genome Institute"/>
            <person name="Smith K."/>
            <person name="Pendleton A."/>
            <person name="Kubisiak T."/>
            <person name="Anderson C."/>
            <person name="Salamov A."/>
            <person name="Aerts A."/>
            <person name="Riley R."/>
            <person name="Clum A."/>
            <person name="Lindquist E."/>
            <person name="Ence D."/>
            <person name="Campbell M."/>
            <person name="Kronenberg Z."/>
            <person name="Feau N."/>
            <person name="Dhillon B."/>
            <person name="Hamelin R."/>
            <person name="Burleigh J."/>
            <person name="Smith J."/>
            <person name="Yandell M."/>
            <person name="Nelson C."/>
            <person name="Grigoriev I."/>
            <person name="Davis J."/>
        </authorList>
    </citation>
    <scope>NUCLEOTIDE SEQUENCE</scope>
    <source>
        <strain evidence="2">G11</strain>
    </source>
</reference>
<dbReference type="Proteomes" id="UP000886653">
    <property type="component" value="Unassembled WGS sequence"/>
</dbReference>
<accession>A0A9P6NRZ9</accession>
<evidence type="ECO:0000313" key="2">
    <source>
        <dbReference type="EMBL" id="KAG0148475.1"/>
    </source>
</evidence>
<gene>
    <name evidence="2" type="ORF">CROQUDRAFT_90186</name>
</gene>
<evidence type="ECO:0000313" key="3">
    <source>
        <dbReference type="Proteomes" id="UP000886653"/>
    </source>
</evidence>
<organism evidence="2 3">
    <name type="scientific">Cronartium quercuum f. sp. fusiforme G11</name>
    <dbReference type="NCBI Taxonomy" id="708437"/>
    <lineage>
        <taxon>Eukaryota</taxon>
        <taxon>Fungi</taxon>
        <taxon>Dikarya</taxon>
        <taxon>Basidiomycota</taxon>
        <taxon>Pucciniomycotina</taxon>
        <taxon>Pucciniomycetes</taxon>
        <taxon>Pucciniales</taxon>
        <taxon>Coleosporiaceae</taxon>
        <taxon>Cronartium</taxon>
    </lineage>
</organism>
<dbReference type="AlphaFoldDB" id="A0A9P6NRZ9"/>
<protein>
    <submittedName>
        <fullName evidence="2">Uncharacterized protein</fullName>
    </submittedName>
</protein>
<feature type="compositionally biased region" description="Acidic residues" evidence="1">
    <location>
        <begin position="76"/>
        <end position="122"/>
    </location>
</feature>
<comment type="caution">
    <text evidence="2">The sequence shown here is derived from an EMBL/GenBank/DDBJ whole genome shotgun (WGS) entry which is preliminary data.</text>
</comment>
<keyword evidence="3" id="KW-1185">Reference proteome</keyword>
<name>A0A9P6NRZ9_9BASI</name>
<dbReference type="EMBL" id="MU167236">
    <property type="protein sequence ID" value="KAG0148475.1"/>
    <property type="molecule type" value="Genomic_DNA"/>
</dbReference>
<dbReference type="OrthoDB" id="3224221at2759"/>